<dbReference type="Pfam" id="PF01261">
    <property type="entry name" value="AP_endonuc_2"/>
    <property type="match status" value="1"/>
</dbReference>
<dbReference type="InterPro" id="IPR004560">
    <property type="entry name" value="L-Ru-5P_3-Epase"/>
</dbReference>
<dbReference type="PANTHER" id="PTHR43489">
    <property type="entry name" value="ISOMERASE"/>
    <property type="match status" value="1"/>
</dbReference>
<dbReference type="InterPro" id="IPR050417">
    <property type="entry name" value="Sugar_Epim/Isomerase"/>
</dbReference>
<dbReference type="RefSeq" id="WP_065650899.1">
    <property type="nucleotide sequence ID" value="NZ_NASK01000089.1"/>
</dbReference>
<keyword evidence="1" id="KW-0413">Isomerase</keyword>
<dbReference type="InterPro" id="IPR013022">
    <property type="entry name" value="Xyl_isomerase-like_TIM-brl"/>
</dbReference>
<reference evidence="4 5" key="1">
    <citation type="submission" date="2017-03" db="EMBL/GenBank/DDBJ databases">
        <title>Comparative genomics of honeybee gut symbionts reveal geographically distinct and subgroup specific antibiotic resistance.</title>
        <authorList>
            <person name="Ludvigsen J."/>
            <person name="Porcellato D."/>
            <person name="Labee-Lund T.M."/>
            <person name="Amdam G.V."/>
            <person name="Rudi K."/>
        </authorList>
    </citation>
    <scope>NUCLEOTIDE SEQUENCE [LARGE SCALE GENOMIC DNA]</scope>
    <source>
        <strain evidence="4 5">A-4-12</strain>
    </source>
</reference>
<dbReference type="OrthoDB" id="3185623at2"/>
<evidence type="ECO:0000259" key="3">
    <source>
        <dbReference type="Pfam" id="PF01261"/>
    </source>
</evidence>
<dbReference type="Proteomes" id="UP000194968">
    <property type="component" value="Unassembled WGS sequence"/>
</dbReference>
<proteinExistence type="predicted"/>
<dbReference type="AlphaFoldDB" id="A0A242NVH9"/>
<evidence type="ECO:0000313" key="4">
    <source>
        <dbReference type="EMBL" id="OTQ50153.1"/>
    </source>
</evidence>
<feature type="domain" description="Xylose isomerase-like TIM barrel" evidence="3">
    <location>
        <begin position="33"/>
        <end position="282"/>
    </location>
</feature>
<dbReference type="Gene3D" id="3.20.20.150">
    <property type="entry name" value="Divalent-metal-dependent TIM barrel enzymes"/>
    <property type="match status" value="1"/>
</dbReference>
<evidence type="ECO:0000313" key="5">
    <source>
        <dbReference type="Proteomes" id="UP000194968"/>
    </source>
</evidence>
<dbReference type="PANTHER" id="PTHR43489:SF1">
    <property type="entry name" value="L-RIBULOSE-5-PHOSPHATE 3-EPIMERASE SGBU-RELATED"/>
    <property type="match status" value="1"/>
</dbReference>
<dbReference type="NCBIfam" id="NF009688">
    <property type="entry name" value="PRK13209.1"/>
    <property type="match status" value="1"/>
</dbReference>
<evidence type="ECO:0000256" key="2">
    <source>
        <dbReference type="NCBIfam" id="TIGR00542"/>
    </source>
</evidence>
<protein>
    <recommendedName>
        <fullName evidence="2">L-ribulose-5-phosphate 3-epimerase</fullName>
    </recommendedName>
</protein>
<dbReference type="GO" id="GO:0019852">
    <property type="term" value="P:L-ascorbic acid metabolic process"/>
    <property type="evidence" value="ECO:0007669"/>
    <property type="project" value="TreeGrafter"/>
</dbReference>
<gene>
    <name evidence="4" type="ORF">B6D06_04825</name>
</gene>
<sequence length="296" mass="34429">MAKFAINPTNQSNYIGIYEKALPNELTWQEKLHEAKTLGFNFIEISIDESEQRRARLNWSDDEIYRLKRLCEQYGLPLHSMCLSAHRKFPFGSADKSIRQQAKVIMNKALMLAYKLGIRVIQLAGYDVYYEPANLQTHQRFIAGMQWSAKQAEKMGIMLAVEIMDTSYLNSLSKFEILKKEVNSPYFMAYPDVGNISGWNYDVCTELMLSREHIVQIHLKDTYKVKANYSGQFRDLTIGEGEVDFLAIFKILKQINYTAPLVIEMWAKDHKWRENIITAQKRLKTIAENAEFVLFN</sequence>
<dbReference type="EMBL" id="NASK01000089">
    <property type="protein sequence ID" value="OTQ50153.1"/>
    <property type="molecule type" value="Genomic_DNA"/>
</dbReference>
<dbReference type="NCBIfam" id="NF009689">
    <property type="entry name" value="PRK13210.1"/>
    <property type="match status" value="1"/>
</dbReference>
<organism evidence="4 5">
    <name type="scientific">Gilliamella apis</name>
    <dbReference type="NCBI Taxonomy" id="1970738"/>
    <lineage>
        <taxon>Bacteria</taxon>
        <taxon>Pseudomonadati</taxon>
        <taxon>Pseudomonadota</taxon>
        <taxon>Gammaproteobacteria</taxon>
        <taxon>Orbales</taxon>
        <taxon>Orbaceae</taxon>
        <taxon>Gilliamella</taxon>
    </lineage>
</organism>
<evidence type="ECO:0000256" key="1">
    <source>
        <dbReference type="ARBA" id="ARBA00023235"/>
    </source>
</evidence>
<dbReference type="GO" id="GO:0034015">
    <property type="term" value="F:L-ribulose-5-phosphate 3-epimerase activity"/>
    <property type="evidence" value="ECO:0007669"/>
    <property type="project" value="TreeGrafter"/>
</dbReference>
<name>A0A242NVH9_9GAMM</name>
<dbReference type="InterPro" id="IPR036237">
    <property type="entry name" value="Xyl_isomerase-like_sf"/>
</dbReference>
<dbReference type="NCBIfam" id="TIGR00542">
    <property type="entry name" value="hxl6Piso_put"/>
    <property type="match status" value="1"/>
</dbReference>
<comment type="caution">
    <text evidence="4">The sequence shown here is derived from an EMBL/GenBank/DDBJ whole genome shotgun (WGS) entry which is preliminary data.</text>
</comment>
<dbReference type="GO" id="GO:0016861">
    <property type="term" value="F:intramolecular oxidoreductase activity, interconverting aldoses and ketoses"/>
    <property type="evidence" value="ECO:0007669"/>
    <property type="project" value="InterPro"/>
</dbReference>
<accession>A0A242NVH9</accession>
<dbReference type="SUPFAM" id="SSF51658">
    <property type="entry name" value="Xylose isomerase-like"/>
    <property type="match status" value="1"/>
</dbReference>